<accession>A0A9Q1L4Y2</accession>
<reference evidence="3" key="1">
    <citation type="journal article" date="2023" name="Proc. Natl. Acad. Sci. U.S.A.">
        <title>Genomic and structural basis for evolution of tropane alkaloid biosynthesis.</title>
        <authorList>
            <person name="Wanga Y.-J."/>
            <person name="Taina T."/>
            <person name="Yua J.-Y."/>
            <person name="Lia J."/>
            <person name="Xua B."/>
            <person name="Chenc J."/>
            <person name="D'Auriad J.C."/>
            <person name="Huanga J.-P."/>
            <person name="Huanga S.-X."/>
        </authorList>
    </citation>
    <scope>NUCLEOTIDE SEQUENCE [LARGE SCALE GENOMIC DNA]</scope>
    <source>
        <strain evidence="3">cv. KIB-2019</strain>
    </source>
</reference>
<protein>
    <submittedName>
        <fullName evidence="2">Uncharacterized protein</fullName>
    </submittedName>
</protein>
<dbReference type="OrthoDB" id="2020529at2759"/>
<name>A0A9Q1L4Y2_9SOLA</name>
<dbReference type="EMBL" id="JAJAGQ010000023">
    <property type="protein sequence ID" value="KAJ8527651.1"/>
    <property type="molecule type" value="Genomic_DNA"/>
</dbReference>
<organism evidence="2 3">
    <name type="scientific">Anisodus acutangulus</name>
    <dbReference type="NCBI Taxonomy" id="402998"/>
    <lineage>
        <taxon>Eukaryota</taxon>
        <taxon>Viridiplantae</taxon>
        <taxon>Streptophyta</taxon>
        <taxon>Embryophyta</taxon>
        <taxon>Tracheophyta</taxon>
        <taxon>Spermatophyta</taxon>
        <taxon>Magnoliopsida</taxon>
        <taxon>eudicotyledons</taxon>
        <taxon>Gunneridae</taxon>
        <taxon>Pentapetalae</taxon>
        <taxon>asterids</taxon>
        <taxon>lamiids</taxon>
        <taxon>Solanales</taxon>
        <taxon>Solanaceae</taxon>
        <taxon>Solanoideae</taxon>
        <taxon>Hyoscyameae</taxon>
        <taxon>Anisodus</taxon>
    </lineage>
</organism>
<feature type="region of interest" description="Disordered" evidence="1">
    <location>
        <begin position="1"/>
        <end position="55"/>
    </location>
</feature>
<comment type="caution">
    <text evidence="2">The sequence shown here is derived from an EMBL/GenBank/DDBJ whole genome shotgun (WGS) entry which is preliminary data.</text>
</comment>
<feature type="compositionally biased region" description="Low complexity" evidence="1">
    <location>
        <begin position="41"/>
        <end position="52"/>
    </location>
</feature>
<dbReference type="Proteomes" id="UP001152561">
    <property type="component" value="Unassembled WGS sequence"/>
</dbReference>
<gene>
    <name evidence="2" type="ORF">K7X08_015102</name>
</gene>
<dbReference type="PANTHER" id="PTHR34572">
    <property type="entry name" value="GOLGIN FAMILY A PROTEIN"/>
    <property type="match status" value="1"/>
</dbReference>
<dbReference type="PANTHER" id="PTHR34572:SF10">
    <property type="match status" value="1"/>
</dbReference>
<evidence type="ECO:0000313" key="3">
    <source>
        <dbReference type="Proteomes" id="UP001152561"/>
    </source>
</evidence>
<proteinExistence type="predicted"/>
<evidence type="ECO:0000313" key="2">
    <source>
        <dbReference type="EMBL" id="KAJ8527651.1"/>
    </source>
</evidence>
<feature type="compositionally biased region" description="Basic and acidic residues" evidence="1">
    <location>
        <begin position="93"/>
        <end position="102"/>
    </location>
</feature>
<dbReference type="AlphaFoldDB" id="A0A9Q1L4Y2"/>
<keyword evidence="3" id="KW-1185">Reference proteome</keyword>
<evidence type="ECO:0000256" key="1">
    <source>
        <dbReference type="SAM" id="MobiDB-lite"/>
    </source>
</evidence>
<sequence length="160" mass="18014">MEGVGSRLGRASSRYGSSAPVFSGPVRKWKKQWVSSSTQPNNNLRGNTNNNNVAGPKLMLCRWTPLSTSFRSSDDETPKRKFRYAPIVDLEEKKKEAPDNKAKSRKLNQAISSSTPNDNILIKQSINDIFDEDFEDLRTDQSIHTDFSELNDDLCLEGCD</sequence>
<feature type="region of interest" description="Disordered" evidence="1">
    <location>
        <begin position="93"/>
        <end position="113"/>
    </location>
</feature>